<evidence type="ECO:0000256" key="2">
    <source>
        <dbReference type="ARBA" id="ARBA00000751"/>
    </source>
</evidence>
<dbReference type="RefSeq" id="WP_309481801.1">
    <property type="nucleotide sequence ID" value="NZ_CP133720.1"/>
</dbReference>
<dbReference type="InterPro" id="IPR037238">
    <property type="entry name" value="YbiA-like_sf"/>
</dbReference>
<keyword evidence="5" id="KW-1185">Reference proteome</keyword>
<dbReference type="NCBIfam" id="TIGR02464">
    <property type="entry name" value="ribofla_fusion"/>
    <property type="match status" value="1"/>
</dbReference>
<evidence type="ECO:0000313" key="5">
    <source>
        <dbReference type="Proteomes" id="UP001181355"/>
    </source>
</evidence>
<dbReference type="CDD" id="cd15457">
    <property type="entry name" value="NADAR"/>
    <property type="match status" value="1"/>
</dbReference>
<evidence type="ECO:0000313" key="4">
    <source>
        <dbReference type="EMBL" id="WMW80308.1"/>
    </source>
</evidence>
<comment type="catalytic activity">
    <reaction evidence="2">
        <text>2,5-diamino-6-hydroxy-4-(5-phosphoribosylamino)-pyrimidine + H2O = 2,5,6-triamino-4-hydroxypyrimidine + D-ribose 5-phosphate</text>
        <dbReference type="Rhea" id="RHEA:23436"/>
        <dbReference type="ChEBI" id="CHEBI:15377"/>
        <dbReference type="ChEBI" id="CHEBI:58614"/>
        <dbReference type="ChEBI" id="CHEBI:78346"/>
        <dbReference type="ChEBI" id="CHEBI:137796"/>
    </reaction>
</comment>
<protein>
    <submittedName>
        <fullName evidence="4">NADAR family protein</fullName>
    </submittedName>
</protein>
<dbReference type="SUPFAM" id="SSF143990">
    <property type="entry name" value="YbiA-like"/>
    <property type="match status" value="1"/>
</dbReference>
<sequence length="182" mass="20968">MKVLNKQELALLKEQHDFLFFWGHQEKHPKTVTKACLSQWYPARFQVDGQTYISAEQYMMAAKAKLFKDQSVYDRILLETEQGKIKALGRQIKGFDETIWTLHRLEIVCEANLAKFSQNPALKNFLLNTGNRILVEASPVDFIWGIGLSHDAPEANNPDSWLGENLLGFCLMEVRRRLSQAE</sequence>
<name>A0ABY9RHJ2_9BURK</name>
<comment type="catalytic activity">
    <reaction evidence="1">
        <text>5-amino-6-(5-phospho-D-ribosylamino)uracil + H2O = 5,6-diaminouracil + D-ribose 5-phosphate</text>
        <dbReference type="Rhea" id="RHEA:55020"/>
        <dbReference type="ChEBI" id="CHEBI:15377"/>
        <dbReference type="ChEBI" id="CHEBI:46252"/>
        <dbReference type="ChEBI" id="CHEBI:58453"/>
        <dbReference type="ChEBI" id="CHEBI:78346"/>
    </reaction>
</comment>
<dbReference type="InterPro" id="IPR012816">
    <property type="entry name" value="NADAR"/>
</dbReference>
<proteinExistence type="predicted"/>
<gene>
    <name evidence="4" type="ORF">RF679_16910</name>
</gene>
<dbReference type="Proteomes" id="UP001181355">
    <property type="component" value="Chromosome"/>
</dbReference>
<organism evidence="4 5">
    <name type="scientific">Undibacterium cyanobacteriorum</name>
    <dbReference type="NCBI Taxonomy" id="3073561"/>
    <lineage>
        <taxon>Bacteria</taxon>
        <taxon>Pseudomonadati</taxon>
        <taxon>Pseudomonadota</taxon>
        <taxon>Betaproteobacteria</taxon>
        <taxon>Burkholderiales</taxon>
        <taxon>Oxalobacteraceae</taxon>
        <taxon>Undibacterium</taxon>
    </lineage>
</organism>
<dbReference type="Gene3D" id="1.10.357.40">
    <property type="entry name" value="YbiA-like"/>
    <property type="match status" value="1"/>
</dbReference>
<dbReference type="EMBL" id="CP133720">
    <property type="protein sequence ID" value="WMW80308.1"/>
    <property type="molecule type" value="Genomic_DNA"/>
</dbReference>
<evidence type="ECO:0000259" key="3">
    <source>
        <dbReference type="Pfam" id="PF08719"/>
    </source>
</evidence>
<reference evidence="4" key="1">
    <citation type="submission" date="2023-09" db="EMBL/GenBank/DDBJ databases">
        <title>Undibacterium sp. 20NA77.5 isolated from freshwater.</title>
        <authorList>
            <person name="Le V."/>
            <person name="Ko S.-R."/>
            <person name="Ahn C.-Y."/>
            <person name="Oh H.-M."/>
        </authorList>
    </citation>
    <scope>NUCLEOTIDE SEQUENCE</scope>
    <source>
        <strain evidence="4">20NA77.5</strain>
    </source>
</reference>
<accession>A0ABY9RHJ2</accession>
<dbReference type="Pfam" id="PF08719">
    <property type="entry name" value="NADAR"/>
    <property type="match status" value="1"/>
</dbReference>
<evidence type="ECO:0000256" key="1">
    <source>
        <dbReference type="ARBA" id="ARBA00000022"/>
    </source>
</evidence>
<feature type="domain" description="NADAR" evidence="3">
    <location>
        <begin position="20"/>
        <end position="178"/>
    </location>
</feature>